<dbReference type="EMBL" id="JAFBMS010000002">
    <property type="protein sequence ID" value="KAG9354735.1"/>
    <property type="molecule type" value="Genomic_DNA"/>
</dbReference>
<dbReference type="OrthoDB" id="10564299at2759"/>
<organism evidence="1 2">
    <name type="scientific">Albula glossodonta</name>
    <name type="common">roundjaw bonefish</name>
    <dbReference type="NCBI Taxonomy" id="121402"/>
    <lineage>
        <taxon>Eukaryota</taxon>
        <taxon>Metazoa</taxon>
        <taxon>Chordata</taxon>
        <taxon>Craniata</taxon>
        <taxon>Vertebrata</taxon>
        <taxon>Euteleostomi</taxon>
        <taxon>Actinopterygii</taxon>
        <taxon>Neopterygii</taxon>
        <taxon>Teleostei</taxon>
        <taxon>Albuliformes</taxon>
        <taxon>Albulidae</taxon>
        <taxon>Albula</taxon>
    </lineage>
</organism>
<protein>
    <submittedName>
        <fullName evidence="1">Uncharacterized protein</fullName>
    </submittedName>
</protein>
<evidence type="ECO:0000313" key="2">
    <source>
        <dbReference type="Proteomes" id="UP000824540"/>
    </source>
</evidence>
<evidence type="ECO:0000313" key="1">
    <source>
        <dbReference type="EMBL" id="KAG9354735.1"/>
    </source>
</evidence>
<gene>
    <name evidence="1" type="ORF">JZ751_001448</name>
</gene>
<keyword evidence="2" id="KW-1185">Reference proteome</keyword>
<sequence length="239" mass="25875">MPPNKEQNKQQWFLRILWKAGISRSDPCFWFGQPTMSGGGGGGDCGWRNRRAQKDAPALSCPEISGTCAELSVIRCASCHHYHRLSGLSEMIDFLSANFRSIVAVGENKAKSNTGHTLMNRKPNCDGQWRQLFCGYVVTVCHATGPTIRSPAQYNATPRVTVPNTARQAFSTAPGGRVKRAGPIVASRAAVTVTVKRIETAVLMATIWPNLAKGTMTQKKSGTVEITVVTALETIATPT</sequence>
<accession>A0A8T2PTQ0</accession>
<proteinExistence type="predicted"/>
<dbReference type="AlphaFoldDB" id="A0A8T2PTQ0"/>
<comment type="caution">
    <text evidence="1">The sequence shown here is derived from an EMBL/GenBank/DDBJ whole genome shotgun (WGS) entry which is preliminary data.</text>
</comment>
<name>A0A8T2PTQ0_9TELE</name>
<reference evidence="1" key="1">
    <citation type="thesis" date="2021" institute="BYU ScholarsArchive" country="Provo, UT, USA">
        <title>Applications of and Algorithms for Genome Assembly and Genomic Analyses with an Emphasis on Marine Teleosts.</title>
        <authorList>
            <person name="Pickett B.D."/>
        </authorList>
    </citation>
    <scope>NUCLEOTIDE SEQUENCE</scope>
    <source>
        <strain evidence="1">HI-2016</strain>
    </source>
</reference>
<dbReference type="Proteomes" id="UP000824540">
    <property type="component" value="Unassembled WGS sequence"/>
</dbReference>